<keyword evidence="4 11" id="KW-0436">Ligase</keyword>
<dbReference type="PROSITE" id="PS00178">
    <property type="entry name" value="AA_TRNA_LIGASE_I"/>
    <property type="match status" value="1"/>
</dbReference>
<dbReference type="PANTHER" id="PTHR43740:SF2">
    <property type="entry name" value="LEUCINE--TRNA LIGASE, MITOCHONDRIAL"/>
    <property type="match status" value="1"/>
</dbReference>
<evidence type="ECO:0000259" key="13">
    <source>
        <dbReference type="Pfam" id="PF08264"/>
    </source>
</evidence>
<dbReference type="GO" id="GO:0005829">
    <property type="term" value="C:cytosol"/>
    <property type="evidence" value="ECO:0007669"/>
    <property type="project" value="TreeGrafter"/>
</dbReference>
<evidence type="ECO:0000256" key="5">
    <source>
        <dbReference type="ARBA" id="ARBA00022741"/>
    </source>
</evidence>
<dbReference type="Pfam" id="PF13603">
    <property type="entry name" value="tRNA-synt_1_2"/>
    <property type="match status" value="1"/>
</dbReference>
<accession>A0A956M1G8</accession>
<evidence type="ECO:0000256" key="2">
    <source>
        <dbReference type="ARBA" id="ARBA00013164"/>
    </source>
</evidence>
<feature type="domain" description="Methionyl/Valyl/Leucyl/Isoleucyl-tRNA synthetase anticodon-binding" evidence="13">
    <location>
        <begin position="667"/>
        <end position="773"/>
    </location>
</feature>
<dbReference type="InterPro" id="IPR001412">
    <property type="entry name" value="aa-tRNA-synth_I_CS"/>
</dbReference>
<dbReference type="FunFam" id="1.10.730.10:FF:000002">
    <property type="entry name" value="Leucine--tRNA ligase"/>
    <property type="match status" value="1"/>
</dbReference>
<evidence type="ECO:0000259" key="12">
    <source>
        <dbReference type="Pfam" id="PF00133"/>
    </source>
</evidence>
<keyword evidence="5 11" id="KW-0547">Nucleotide-binding</keyword>
<proteinExistence type="inferred from homology"/>
<dbReference type="InterPro" id="IPR002300">
    <property type="entry name" value="aa-tRNA-synth_Ia"/>
</dbReference>
<dbReference type="FunFam" id="3.40.50.620:FF:000003">
    <property type="entry name" value="Leucine--tRNA ligase"/>
    <property type="match status" value="1"/>
</dbReference>
<dbReference type="InterPro" id="IPR015413">
    <property type="entry name" value="Methionyl/Leucyl_tRNA_Synth"/>
</dbReference>
<reference evidence="16" key="1">
    <citation type="submission" date="2020-04" db="EMBL/GenBank/DDBJ databases">
        <authorList>
            <person name="Zhang T."/>
        </authorList>
    </citation>
    <scope>NUCLEOTIDE SEQUENCE</scope>
    <source>
        <strain evidence="16">HKST-UBA01</strain>
    </source>
</reference>
<evidence type="ECO:0000256" key="3">
    <source>
        <dbReference type="ARBA" id="ARBA00022490"/>
    </source>
</evidence>
<dbReference type="SUPFAM" id="SSF52374">
    <property type="entry name" value="Nucleotidylyl transferase"/>
    <property type="match status" value="1"/>
</dbReference>
<dbReference type="InterPro" id="IPR002302">
    <property type="entry name" value="Leu-tRNA-ligase"/>
</dbReference>
<feature type="domain" description="Methionyl/Leucyl tRNA synthetase" evidence="14">
    <location>
        <begin position="41"/>
        <end position="183"/>
    </location>
</feature>
<keyword evidence="8 11" id="KW-0030">Aminoacyl-tRNA synthetase</keyword>
<evidence type="ECO:0000256" key="10">
    <source>
        <dbReference type="NCBIfam" id="TIGR00396"/>
    </source>
</evidence>
<name>A0A956M1G8_UNCEI</name>
<keyword evidence="7 11" id="KW-0648">Protein biosynthesis</keyword>
<dbReference type="InterPro" id="IPR014729">
    <property type="entry name" value="Rossmann-like_a/b/a_fold"/>
</dbReference>
<dbReference type="NCBIfam" id="TIGR00396">
    <property type="entry name" value="leuS_bact"/>
    <property type="match status" value="1"/>
</dbReference>
<keyword evidence="3" id="KW-0963">Cytoplasm</keyword>
<dbReference type="Pfam" id="PF09334">
    <property type="entry name" value="tRNA-synt_1g"/>
    <property type="match status" value="1"/>
</dbReference>
<evidence type="ECO:0000259" key="15">
    <source>
        <dbReference type="Pfam" id="PF13603"/>
    </source>
</evidence>
<feature type="domain" description="Aminoacyl-tRNA synthetase class Ia" evidence="12">
    <location>
        <begin position="423"/>
        <end position="628"/>
    </location>
</feature>
<dbReference type="Gene3D" id="3.90.740.10">
    <property type="entry name" value="Valyl/Leucyl/Isoleucyl-tRNA synthetase, editing domain"/>
    <property type="match status" value="1"/>
</dbReference>
<dbReference type="Pfam" id="PF00133">
    <property type="entry name" value="tRNA-synt_1"/>
    <property type="match status" value="1"/>
</dbReference>
<evidence type="ECO:0000259" key="14">
    <source>
        <dbReference type="Pfam" id="PF09334"/>
    </source>
</evidence>
<evidence type="ECO:0000256" key="4">
    <source>
        <dbReference type="ARBA" id="ARBA00022598"/>
    </source>
</evidence>
<reference evidence="16" key="2">
    <citation type="journal article" date="2021" name="Microbiome">
        <title>Successional dynamics and alternative stable states in a saline activated sludge microbial community over 9 years.</title>
        <authorList>
            <person name="Wang Y."/>
            <person name="Ye J."/>
            <person name="Ju F."/>
            <person name="Liu L."/>
            <person name="Boyd J.A."/>
            <person name="Deng Y."/>
            <person name="Parks D.H."/>
            <person name="Jiang X."/>
            <person name="Yin X."/>
            <person name="Woodcroft B.J."/>
            <person name="Tyson G.W."/>
            <person name="Hugenholtz P."/>
            <person name="Polz M.F."/>
            <person name="Zhang T."/>
        </authorList>
    </citation>
    <scope>NUCLEOTIDE SEQUENCE</scope>
    <source>
        <strain evidence="16">HKST-UBA01</strain>
    </source>
</reference>
<dbReference type="CDD" id="cd00812">
    <property type="entry name" value="LeuRS_core"/>
    <property type="match status" value="1"/>
</dbReference>
<dbReference type="GO" id="GO:0002161">
    <property type="term" value="F:aminoacyl-tRNA deacylase activity"/>
    <property type="evidence" value="ECO:0007669"/>
    <property type="project" value="InterPro"/>
</dbReference>
<dbReference type="Gene3D" id="3.40.50.620">
    <property type="entry name" value="HUPs"/>
    <property type="match status" value="2"/>
</dbReference>
<dbReference type="FunFam" id="3.40.50.620:FF:000056">
    <property type="entry name" value="Leucine--tRNA ligase"/>
    <property type="match status" value="1"/>
</dbReference>
<dbReference type="HAMAP" id="MF_00049_B">
    <property type="entry name" value="Leu_tRNA_synth_B"/>
    <property type="match status" value="1"/>
</dbReference>
<dbReference type="PANTHER" id="PTHR43740">
    <property type="entry name" value="LEUCYL-TRNA SYNTHETASE"/>
    <property type="match status" value="1"/>
</dbReference>
<dbReference type="CDD" id="cd07958">
    <property type="entry name" value="Anticodon_Ia_Leu_BEm"/>
    <property type="match status" value="1"/>
</dbReference>
<dbReference type="InterPro" id="IPR009080">
    <property type="entry name" value="tRNAsynth_Ia_anticodon-bd"/>
</dbReference>
<comment type="similarity">
    <text evidence="1 11">Belongs to the class-I aminoacyl-tRNA synthetase family.</text>
</comment>
<dbReference type="GO" id="GO:0004823">
    <property type="term" value="F:leucine-tRNA ligase activity"/>
    <property type="evidence" value="ECO:0007669"/>
    <property type="project" value="UniProtKB-UniRule"/>
</dbReference>
<comment type="catalytic activity">
    <reaction evidence="9">
        <text>tRNA(Leu) + L-leucine + ATP = L-leucyl-tRNA(Leu) + AMP + diphosphate</text>
        <dbReference type="Rhea" id="RHEA:11688"/>
        <dbReference type="Rhea" id="RHEA-COMP:9613"/>
        <dbReference type="Rhea" id="RHEA-COMP:9622"/>
        <dbReference type="ChEBI" id="CHEBI:30616"/>
        <dbReference type="ChEBI" id="CHEBI:33019"/>
        <dbReference type="ChEBI" id="CHEBI:57427"/>
        <dbReference type="ChEBI" id="CHEBI:78442"/>
        <dbReference type="ChEBI" id="CHEBI:78494"/>
        <dbReference type="ChEBI" id="CHEBI:456215"/>
        <dbReference type="EC" id="6.1.1.4"/>
    </reaction>
</comment>
<dbReference type="InterPro" id="IPR025709">
    <property type="entry name" value="Leu_tRNA-synth_edit"/>
</dbReference>
<dbReference type="Pfam" id="PF08264">
    <property type="entry name" value="Anticodon_1"/>
    <property type="match status" value="1"/>
</dbReference>
<dbReference type="SUPFAM" id="SSF50677">
    <property type="entry name" value="ValRS/IleRS/LeuRS editing domain"/>
    <property type="match status" value="1"/>
</dbReference>
<evidence type="ECO:0000256" key="11">
    <source>
        <dbReference type="RuleBase" id="RU363035"/>
    </source>
</evidence>
<dbReference type="EC" id="6.1.1.4" evidence="2 10"/>
<evidence type="ECO:0000256" key="9">
    <source>
        <dbReference type="ARBA" id="ARBA00047469"/>
    </source>
</evidence>
<dbReference type="GO" id="GO:0005524">
    <property type="term" value="F:ATP binding"/>
    <property type="evidence" value="ECO:0007669"/>
    <property type="project" value="UniProtKB-KW"/>
</dbReference>
<comment type="caution">
    <text evidence="16">The sequence shown here is derived from an EMBL/GenBank/DDBJ whole genome shotgun (WGS) entry which is preliminary data.</text>
</comment>
<evidence type="ECO:0000256" key="6">
    <source>
        <dbReference type="ARBA" id="ARBA00022840"/>
    </source>
</evidence>
<dbReference type="AlphaFoldDB" id="A0A956M1G8"/>
<gene>
    <name evidence="16" type="ORF">KC729_16290</name>
</gene>
<dbReference type="GO" id="GO:0006429">
    <property type="term" value="P:leucyl-tRNA aminoacylation"/>
    <property type="evidence" value="ECO:0007669"/>
    <property type="project" value="UniProtKB-UniRule"/>
</dbReference>
<keyword evidence="6 11" id="KW-0067">ATP-binding</keyword>
<evidence type="ECO:0000256" key="7">
    <source>
        <dbReference type="ARBA" id="ARBA00022917"/>
    </source>
</evidence>
<evidence type="ECO:0000256" key="8">
    <source>
        <dbReference type="ARBA" id="ARBA00023146"/>
    </source>
</evidence>
<dbReference type="Proteomes" id="UP000697710">
    <property type="component" value="Unassembled WGS sequence"/>
</dbReference>
<sequence>MMGVYDHRSIENKWQERWERQRVAEVDLRSGRDKYYMLMMFPYPSGDRLHVGHGRNYILGDALYRYLRMRGRRALNPMGWDAFGLPAENAAIQRGVHPCDWTLDNIKVMKRQFRRWGILYDWSKEVTSCLPDYYRWNQWLFLRMLEKGIAYKRRAPVNWCPSCRTVLANEQVIEGACERCGTQVVQKDLEQWFFRITGYADRLLSGLESLTGWPDKVLAMQRNWIGRSEGAEIDFEVESGGGPLVVFTTRPDTLHGATFLVLAPEHPRVPDLLSGNSDRAEIEAWIEQVRNTPRIEREGEGSAKTGRFLGSHAINPATGERIPIWIANYVLPDYGSGAIMAVPAHDARDLAFARQEGLEVRLVYHPTDREVRAEEMTEPVLHEGLIRGCGEFDGAGDGPATIRRFIDWLEMAGKGRARVTYRLRDWLISRQRYWGTPIPVVYCDACGIVPVPEEQLPVKLPYEVEFSGREGNPLARCETFVHAACPKCGGAARRETDTMDTFVDSSWYYMRYLSPKDSSQIFDPETAARWAPVDQYIGGIEHAILHLLYARFVCRVLHDFGYVPFEEPFRNLFNQGMITRFAERTGRIEKMSKSKGNTVSPDALIDEMGADTERVYTLFLGPPEDEVEWNDEAVSGAYRFLQRLWRVAEKVGDAPPTAPADADLERARHVAISRVSRDFERFKFNTAVAALMELLNALVKAVEGKTASRLRCEETLDTLLQLLHPIAPHVTEELWEQRGHTETLLESDWPEADEAKLHLDRIQIVVQVDGKLR</sequence>
<dbReference type="InterPro" id="IPR013155">
    <property type="entry name" value="M/V/L/I-tRNA-synth_anticd-bd"/>
</dbReference>
<dbReference type="InterPro" id="IPR009008">
    <property type="entry name" value="Val/Leu/Ile-tRNA-synth_edit"/>
</dbReference>
<feature type="non-terminal residue" evidence="16">
    <location>
        <position position="773"/>
    </location>
</feature>
<organism evidence="16 17">
    <name type="scientific">Eiseniibacteriota bacterium</name>
    <dbReference type="NCBI Taxonomy" id="2212470"/>
    <lineage>
        <taxon>Bacteria</taxon>
        <taxon>Candidatus Eiseniibacteriota</taxon>
    </lineage>
</organism>
<evidence type="ECO:0000313" key="17">
    <source>
        <dbReference type="Proteomes" id="UP000697710"/>
    </source>
</evidence>
<protein>
    <recommendedName>
        <fullName evidence="2 10">Leucine--tRNA ligase</fullName>
        <ecNumber evidence="2 10">6.1.1.4</ecNumber>
    </recommendedName>
</protein>
<dbReference type="PRINTS" id="PR00985">
    <property type="entry name" value="TRNASYNTHLEU"/>
</dbReference>
<dbReference type="EMBL" id="JAGQHR010000621">
    <property type="protein sequence ID" value="MCA9729248.1"/>
    <property type="molecule type" value="Genomic_DNA"/>
</dbReference>
<evidence type="ECO:0000313" key="16">
    <source>
        <dbReference type="EMBL" id="MCA9729248.1"/>
    </source>
</evidence>
<feature type="domain" description="Leucyl-tRNA synthetase editing" evidence="15">
    <location>
        <begin position="222"/>
        <end position="396"/>
    </location>
</feature>
<dbReference type="Gene3D" id="1.10.730.10">
    <property type="entry name" value="Isoleucyl-tRNA Synthetase, Domain 1"/>
    <property type="match status" value="1"/>
</dbReference>
<evidence type="ECO:0000256" key="1">
    <source>
        <dbReference type="ARBA" id="ARBA00005594"/>
    </source>
</evidence>
<dbReference type="SUPFAM" id="SSF47323">
    <property type="entry name" value="Anticodon-binding domain of a subclass of class I aminoacyl-tRNA synthetases"/>
    <property type="match status" value="1"/>
</dbReference>